<name>A0ABN3G930_9ACTN</name>
<sequence length="77" mass="8997">MSHARRLRRCRAHERYWIKTGHWGEAAGSAKAHVCDDQGYGLAVMRRRMPDPGWAWQRRTWWLYPARTFTDDAGGAP</sequence>
<dbReference type="EMBL" id="BAAARV010000025">
    <property type="protein sequence ID" value="GAA2346797.1"/>
    <property type="molecule type" value="Genomic_DNA"/>
</dbReference>
<organism evidence="1 2">
    <name type="scientific">Dactylosporangium salmoneum</name>
    <dbReference type="NCBI Taxonomy" id="53361"/>
    <lineage>
        <taxon>Bacteria</taxon>
        <taxon>Bacillati</taxon>
        <taxon>Actinomycetota</taxon>
        <taxon>Actinomycetes</taxon>
        <taxon>Micromonosporales</taxon>
        <taxon>Micromonosporaceae</taxon>
        <taxon>Dactylosporangium</taxon>
    </lineage>
</organism>
<proteinExistence type="predicted"/>
<dbReference type="RefSeq" id="WP_344613332.1">
    <property type="nucleotide sequence ID" value="NZ_BAAARV010000025.1"/>
</dbReference>
<gene>
    <name evidence="1" type="ORF">GCM10010170_033830</name>
</gene>
<comment type="caution">
    <text evidence="1">The sequence shown here is derived from an EMBL/GenBank/DDBJ whole genome shotgun (WGS) entry which is preliminary data.</text>
</comment>
<dbReference type="Proteomes" id="UP001501444">
    <property type="component" value="Unassembled WGS sequence"/>
</dbReference>
<evidence type="ECO:0000313" key="1">
    <source>
        <dbReference type="EMBL" id="GAA2346797.1"/>
    </source>
</evidence>
<evidence type="ECO:0000313" key="2">
    <source>
        <dbReference type="Proteomes" id="UP001501444"/>
    </source>
</evidence>
<keyword evidence="2" id="KW-1185">Reference proteome</keyword>
<accession>A0ABN3G930</accession>
<reference evidence="1 2" key="1">
    <citation type="journal article" date="2019" name="Int. J. Syst. Evol. Microbiol.">
        <title>The Global Catalogue of Microorganisms (GCM) 10K type strain sequencing project: providing services to taxonomists for standard genome sequencing and annotation.</title>
        <authorList>
            <consortium name="The Broad Institute Genomics Platform"/>
            <consortium name="The Broad Institute Genome Sequencing Center for Infectious Disease"/>
            <person name="Wu L."/>
            <person name="Ma J."/>
        </authorList>
    </citation>
    <scope>NUCLEOTIDE SEQUENCE [LARGE SCALE GENOMIC DNA]</scope>
    <source>
        <strain evidence="1 2">JCM 3272</strain>
    </source>
</reference>
<protein>
    <submittedName>
        <fullName evidence="1">Uncharacterized protein</fullName>
    </submittedName>
</protein>